<gene>
    <name evidence="4" type="ORF">FEJ81_12820</name>
</gene>
<evidence type="ECO:0000313" key="5">
    <source>
        <dbReference type="Proteomes" id="UP000302218"/>
    </source>
</evidence>
<sequence>MVFDPFEDESEDWEPDDPYDDPEDAFEDPDDDSLTIPSVETDDLAAEADEEPYTNSVDVPTVTTDETDAPNDLLEAFWVLIIVINGALLALSLGVLFLLFEGDTTTGGWLLVIGLVLSGFAARRYWQYQDTAFETDPPNGSEPTDDADATTEPDPTDESNTPDDPTHS</sequence>
<dbReference type="GeneID" id="40266171"/>
<dbReference type="Proteomes" id="UP000302218">
    <property type="component" value="Chromosome"/>
</dbReference>
<dbReference type="EMBL" id="CP040330">
    <property type="protein sequence ID" value="QCS43193.1"/>
    <property type="molecule type" value="Genomic_DNA"/>
</dbReference>
<feature type="transmembrane region" description="Helical" evidence="2">
    <location>
        <begin position="76"/>
        <end position="100"/>
    </location>
</feature>
<feature type="compositionally biased region" description="Acidic residues" evidence="1">
    <location>
        <begin position="143"/>
        <end position="161"/>
    </location>
</feature>
<feature type="region of interest" description="Disordered" evidence="1">
    <location>
        <begin position="1"/>
        <end position="37"/>
    </location>
</feature>
<feature type="region of interest" description="Disordered" evidence="1">
    <location>
        <begin position="45"/>
        <end position="64"/>
    </location>
</feature>
<dbReference type="AlphaFoldDB" id="A0A4P8WLV6"/>
<dbReference type="OrthoDB" id="188302at2157"/>
<keyword evidence="2" id="KW-0472">Membrane</keyword>
<feature type="compositionally biased region" description="Acidic residues" evidence="1">
    <location>
        <begin position="1"/>
        <end position="33"/>
    </location>
</feature>
<feature type="region of interest" description="Disordered" evidence="1">
    <location>
        <begin position="132"/>
        <end position="168"/>
    </location>
</feature>
<proteinExistence type="predicted"/>
<dbReference type="RefSeq" id="WP_138245659.1">
    <property type="nucleotide sequence ID" value="NZ_CP040330.1"/>
</dbReference>
<evidence type="ECO:0000259" key="3">
    <source>
        <dbReference type="Pfam" id="PF24008"/>
    </source>
</evidence>
<organism evidence="4 5">
    <name type="scientific">Natrinema versiforme</name>
    <dbReference type="NCBI Taxonomy" id="88724"/>
    <lineage>
        <taxon>Archaea</taxon>
        <taxon>Methanobacteriati</taxon>
        <taxon>Methanobacteriota</taxon>
        <taxon>Stenosarchaea group</taxon>
        <taxon>Halobacteria</taxon>
        <taxon>Halobacteriales</taxon>
        <taxon>Natrialbaceae</taxon>
        <taxon>Natrinema</taxon>
    </lineage>
</organism>
<evidence type="ECO:0000313" key="4">
    <source>
        <dbReference type="EMBL" id="QCS43193.1"/>
    </source>
</evidence>
<keyword evidence="2" id="KW-1133">Transmembrane helix</keyword>
<accession>A0A4P8WLV6</accession>
<dbReference type="KEGG" id="nvr:FEJ81_12820"/>
<reference evidence="5" key="1">
    <citation type="submission" date="2019-05" db="EMBL/GenBank/DDBJ databases">
        <title>Genome sequence and methylation pattern of the halophilic Archaeon Natrinema versiforme BOL5-4.</title>
        <authorList>
            <person name="DasSarma P."/>
            <person name="Anton B.P."/>
            <person name="DasSarma S.L."/>
            <person name="Martinez F.L."/>
            <person name="Guzman D."/>
            <person name="Roberts R.J."/>
            <person name="DasSarma S."/>
        </authorList>
    </citation>
    <scope>NUCLEOTIDE SEQUENCE [LARGE SCALE GENOMIC DNA]</scope>
    <source>
        <strain evidence="5">BOL5-4</strain>
    </source>
</reference>
<feature type="domain" description="DUF7322" evidence="3">
    <location>
        <begin position="67"/>
        <end position="127"/>
    </location>
</feature>
<dbReference type="Pfam" id="PF24008">
    <property type="entry name" value="DUF7322"/>
    <property type="match status" value="1"/>
</dbReference>
<dbReference type="InterPro" id="IPR055746">
    <property type="entry name" value="DUF7322"/>
</dbReference>
<evidence type="ECO:0000256" key="2">
    <source>
        <dbReference type="SAM" id="Phobius"/>
    </source>
</evidence>
<name>A0A4P8WLV6_9EURY</name>
<evidence type="ECO:0000256" key="1">
    <source>
        <dbReference type="SAM" id="MobiDB-lite"/>
    </source>
</evidence>
<keyword evidence="2" id="KW-0812">Transmembrane</keyword>
<protein>
    <recommendedName>
        <fullName evidence="3">DUF7322 domain-containing protein</fullName>
    </recommendedName>
</protein>
<feature type="transmembrane region" description="Helical" evidence="2">
    <location>
        <begin position="107"/>
        <end position="126"/>
    </location>
</feature>